<dbReference type="GO" id="GO:0003697">
    <property type="term" value="F:single-stranded DNA binding"/>
    <property type="evidence" value="ECO:0007669"/>
    <property type="project" value="InterPro"/>
</dbReference>
<dbReference type="Gene3D" id="1.10.10.2910">
    <property type="match status" value="1"/>
</dbReference>
<reference evidence="3 4" key="1">
    <citation type="submission" date="2017-06" db="EMBL/GenBank/DDBJ databases">
        <title>Description of Rhodopirellula bahusiensis sp. nov.</title>
        <authorList>
            <person name="Kizina J."/>
            <person name="Harder J."/>
        </authorList>
    </citation>
    <scope>NUCLEOTIDE SEQUENCE [LARGE SCALE GENOMIC DNA]</scope>
    <source>
        <strain evidence="3 4">SWK21</strain>
    </source>
</reference>
<dbReference type="InterPro" id="IPR010359">
    <property type="entry name" value="IrrE_HExxH"/>
</dbReference>
<organism evidence="3 4">
    <name type="scientific">Rhodopirellula bahusiensis</name>
    <dbReference type="NCBI Taxonomy" id="2014065"/>
    <lineage>
        <taxon>Bacteria</taxon>
        <taxon>Pseudomonadati</taxon>
        <taxon>Planctomycetota</taxon>
        <taxon>Planctomycetia</taxon>
        <taxon>Pirellulales</taxon>
        <taxon>Pirellulaceae</taxon>
        <taxon>Rhodopirellula</taxon>
    </lineage>
</organism>
<feature type="domain" description="IrrE N-terminal-like" evidence="1">
    <location>
        <begin position="191"/>
        <end position="243"/>
    </location>
</feature>
<dbReference type="GeneID" id="90608735"/>
<dbReference type="InterPro" id="IPR013610">
    <property type="entry name" value="ArdC_N"/>
</dbReference>
<dbReference type="Pfam" id="PF08401">
    <property type="entry name" value="ArdcN"/>
    <property type="match status" value="1"/>
</dbReference>
<feature type="domain" description="N-terminal" evidence="2">
    <location>
        <begin position="33"/>
        <end position="138"/>
    </location>
</feature>
<dbReference type="Proteomes" id="UP000225740">
    <property type="component" value="Unassembled WGS sequence"/>
</dbReference>
<evidence type="ECO:0000259" key="1">
    <source>
        <dbReference type="Pfam" id="PF06114"/>
    </source>
</evidence>
<dbReference type="Pfam" id="PF06114">
    <property type="entry name" value="Peptidase_M78"/>
    <property type="match status" value="1"/>
</dbReference>
<sequence length="304" mass="33962">MLDFVQAADGLSELATAATSDAAQFEEQRMRKDEITKLVDSGLDELNDALKKGQSDHLTRLFAVMARFTHYSFNNCLLIAQQNPDATRVLGFHGWRKLGRTVRKGEKGIGITAPIAYRKEKTDDQSMEIRGFRVVHVFDIEQTEGDELPSFKQPTGDCNAWLERTEQLIVSKDIELRYEELKRGCYGYSAKGKIVIQSGLSDAKRLATLLHELAHELLHQRQVDLSESPSRTIRETEAEAVAHVVGRALGLETCEHSADYIHLHQGDSEVLAKSMQRIQKCSGQILSELMNAEPLPTESAATPT</sequence>
<dbReference type="OrthoDB" id="9803716at2"/>
<comment type="caution">
    <text evidence="3">The sequence shown here is derived from an EMBL/GenBank/DDBJ whole genome shotgun (WGS) entry which is preliminary data.</text>
</comment>
<proteinExistence type="predicted"/>
<protein>
    <submittedName>
        <fullName evidence="3">DUF1738 domain-containing protein</fullName>
    </submittedName>
</protein>
<keyword evidence="4" id="KW-1185">Reference proteome</keyword>
<evidence type="ECO:0000313" key="4">
    <source>
        <dbReference type="Proteomes" id="UP000225740"/>
    </source>
</evidence>
<dbReference type="RefSeq" id="WP_099260783.1">
    <property type="nucleotide sequence ID" value="NZ_NIZW01000008.1"/>
</dbReference>
<dbReference type="EMBL" id="NIZW01000008">
    <property type="protein sequence ID" value="PHQ35008.1"/>
    <property type="molecule type" value="Genomic_DNA"/>
</dbReference>
<accession>A0A2G1W7L4</accession>
<evidence type="ECO:0000313" key="3">
    <source>
        <dbReference type="EMBL" id="PHQ35008.1"/>
    </source>
</evidence>
<dbReference type="AlphaFoldDB" id="A0A2G1W7L4"/>
<gene>
    <name evidence="3" type="ORF">CEE69_11270</name>
</gene>
<evidence type="ECO:0000259" key="2">
    <source>
        <dbReference type="Pfam" id="PF08401"/>
    </source>
</evidence>
<name>A0A2G1W7L4_9BACT</name>